<dbReference type="AlphaFoldDB" id="A5W1R7"/>
<sequence>MSGVAAKVELVPVHWNAAMRYSLFDGQRDIIILIARVLLMVLFVLSGWAKLTGFDGTVGYMTSLGAPAPMLAAGIAVIMEFVVAILLILGFYTRPLAFLFALFVLGTALLGHPFWNMVDPERSANMTQFLKNLSIMGGLLLLAVSGPGRFSVDGR</sequence>
<dbReference type="Pfam" id="PF07681">
    <property type="entry name" value="DoxX"/>
    <property type="match status" value="1"/>
</dbReference>
<dbReference type="InterPro" id="IPR051907">
    <property type="entry name" value="DoxX-like_oxidoreductase"/>
</dbReference>
<accession>A5W1R7</accession>
<feature type="transmembrane region" description="Helical" evidence="7">
    <location>
        <begin position="96"/>
        <end position="115"/>
    </location>
</feature>
<dbReference type="PANTHER" id="PTHR33452">
    <property type="entry name" value="OXIDOREDUCTASE CATD-RELATED"/>
    <property type="match status" value="1"/>
</dbReference>
<evidence type="ECO:0000256" key="4">
    <source>
        <dbReference type="ARBA" id="ARBA00022692"/>
    </source>
</evidence>
<comment type="similarity">
    <text evidence="2">Belongs to the DoxX family.</text>
</comment>
<dbReference type="PANTHER" id="PTHR33452:SF1">
    <property type="entry name" value="INNER MEMBRANE PROTEIN YPHA-RELATED"/>
    <property type="match status" value="1"/>
</dbReference>
<evidence type="ECO:0000256" key="7">
    <source>
        <dbReference type="SAM" id="Phobius"/>
    </source>
</evidence>
<feature type="transmembrane region" description="Helical" evidence="7">
    <location>
        <begin position="69"/>
        <end position="89"/>
    </location>
</feature>
<keyword evidence="6 7" id="KW-0472">Membrane</keyword>
<feature type="transmembrane region" description="Helical" evidence="7">
    <location>
        <begin position="135"/>
        <end position="152"/>
    </location>
</feature>
<dbReference type="InterPro" id="IPR032808">
    <property type="entry name" value="DoxX"/>
</dbReference>
<dbReference type="KEGG" id="ppf:Pput_1934"/>
<comment type="subcellular location">
    <subcellularLocation>
        <location evidence="1">Cell membrane</location>
        <topology evidence="1">Multi-pass membrane protein</topology>
    </subcellularLocation>
</comment>
<keyword evidence="3" id="KW-1003">Cell membrane</keyword>
<dbReference type="HOGENOM" id="CLU_058421_8_1_6"/>
<protein>
    <submittedName>
        <fullName evidence="8">DoxX family protein</fullName>
    </submittedName>
</protein>
<evidence type="ECO:0000256" key="2">
    <source>
        <dbReference type="ARBA" id="ARBA00006679"/>
    </source>
</evidence>
<evidence type="ECO:0000256" key="3">
    <source>
        <dbReference type="ARBA" id="ARBA00022475"/>
    </source>
</evidence>
<feature type="transmembrane region" description="Helical" evidence="7">
    <location>
        <begin position="30"/>
        <end position="49"/>
    </location>
</feature>
<evidence type="ECO:0000256" key="5">
    <source>
        <dbReference type="ARBA" id="ARBA00022989"/>
    </source>
</evidence>
<evidence type="ECO:0000256" key="1">
    <source>
        <dbReference type="ARBA" id="ARBA00004651"/>
    </source>
</evidence>
<evidence type="ECO:0000313" key="8">
    <source>
        <dbReference type="EMBL" id="ABQ78077.1"/>
    </source>
</evidence>
<organism evidence="8">
    <name type="scientific">Pseudomonas putida (strain ATCC 700007 / DSM 6899 / JCM 31910 / BCRC 17059 / LMG 24140 / F1)</name>
    <dbReference type="NCBI Taxonomy" id="351746"/>
    <lineage>
        <taxon>Bacteria</taxon>
        <taxon>Pseudomonadati</taxon>
        <taxon>Pseudomonadota</taxon>
        <taxon>Gammaproteobacteria</taxon>
        <taxon>Pseudomonadales</taxon>
        <taxon>Pseudomonadaceae</taxon>
        <taxon>Pseudomonas</taxon>
    </lineage>
</organism>
<dbReference type="GO" id="GO:0005886">
    <property type="term" value="C:plasma membrane"/>
    <property type="evidence" value="ECO:0007669"/>
    <property type="project" value="UniProtKB-SubCell"/>
</dbReference>
<keyword evidence="5 7" id="KW-1133">Transmembrane helix</keyword>
<name>A5W1R7_PSEP1</name>
<evidence type="ECO:0000256" key="6">
    <source>
        <dbReference type="ARBA" id="ARBA00023136"/>
    </source>
</evidence>
<proteinExistence type="inferred from homology"/>
<dbReference type="EMBL" id="CP000712">
    <property type="protein sequence ID" value="ABQ78077.1"/>
    <property type="molecule type" value="Genomic_DNA"/>
</dbReference>
<reference evidence="8" key="1">
    <citation type="submission" date="2007-05" db="EMBL/GenBank/DDBJ databases">
        <title>Complete sequence of Pseudomonas putida F1.</title>
        <authorList>
            <consortium name="US DOE Joint Genome Institute"/>
            <person name="Copeland A."/>
            <person name="Lucas S."/>
            <person name="Lapidus A."/>
            <person name="Barry K."/>
            <person name="Detter J.C."/>
            <person name="Glavina del Rio T."/>
            <person name="Hammon N."/>
            <person name="Israni S."/>
            <person name="Dalin E."/>
            <person name="Tice H."/>
            <person name="Pitluck S."/>
            <person name="Chain P."/>
            <person name="Malfatti S."/>
            <person name="Shin M."/>
            <person name="Vergez L."/>
            <person name="Schmutz J."/>
            <person name="Larimer F."/>
            <person name="Land M."/>
            <person name="Hauser L."/>
            <person name="Kyrpides N."/>
            <person name="Lykidis A."/>
            <person name="Parales R."/>
            <person name="Richardson P."/>
        </authorList>
    </citation>
    <scope>NUCLEOTIDE SEQUENCE [LARGE SCALE GENOMIC DNA]</scope>
    <source>
        <strain evidence="8">F1</strain>
    </source>
</reference>
<gene>
    <name evidence="8" type="ordered locus">Pput_1934</name>
</gene>
<keyword evidence="4 7" id="KW-0812">Transmembrane</keyword>
<dbReference type="eggNOG" id="COG2259">
    <property type="taxonomic scope" value="Bacteria"/>
</dbReference>